<evidence type="ECO:0000256" key="4">
    <source>
        <dbReference type="ARBA" id="ARBA00023239"/>
    </source>
</evidence>
<dbReference type="Gene3D" id="3.40.640.10">
    <property type="entry name" value="Type I PLP-dependent aspartate aminotransferase-like (Major domain)"/>
    <property type="match status" value="1"/>
</dbReference>
<dbReference type="PANTHER" id="PTHR43525">
    <property type="entry name" value="PROTEIN MALY"/>
    <property type="match status" value="1"/>
</dbReference>
<dbReference type="InterPro" id="IPR015424">
    <property type="entry name" value="PyrdxlP-dep_Trfase"/>
</dbReference>
<dbReference type="GO" id="GO:0047804">
    <property type="term" value="F:cysteine-S-conjugate beta-lyase activity"/>
    <property type="evidence" value="ECO:0007669"/>
    <property type="project" value="UniProtKB-EC"/>
</dbReference>
<dbReference type="HOGENOM" id="CLU_017584_15_0_12"/>
<dbReference type="Proteomes" id="UP000007383">
    <property type="component" value="Chromosome"/>
</dbReference>
<dbReference type="InterPro" id="IPR051798">
    <property type="entry name" value="Class-II_PLP-Dep_Aminotrans"/>
</dbReference>
<accession>H9UM49</accession>
<dbReference type="OrthoDB" id="367386at2"/>
<dbReference type="PATRIC" id="fig|889378.3.peg.2538"/>
<evidence type="ECO:0000256" key="2">
    <source>
        <dbReference type="ARBA" id="ARBA00012224"/>
    </source>
</evidence>
<dbReference type="STRING" id="889378.Spiaf_2562"/>
<dbReference type="PANTHER" id="PTHR43525:SF1">
    <property type="entry name" value="PROTEIN MALY"/>
    <property type="match status" value="1"/>
</dbReference>
<evidence type="ECO:0000259" key="6">
    <source>
        <dbReference type="Pfam" id="PF00155"/>
    </source>
</evidence>
<reference evidence="8" key="1">
    <citation type="journal article" date="2013" name="Stand. Genomic Sci.">
        <title>Complete genome sequence of the halophilic bacterium Spirochaeta africana type strain (Z-7692(T)) from the alkaline Lake Magadi in the East African Rift.</title>
        <authorList>
            <person name="Liolos K."/>
            <person name="Abt B."/>
            <person name="Scheuner C."/>
            <person name="Teshima H."/>
            <person name="Held B."/>
            <person name="Lapidus A."/>
            <person name="Nolan M."/>
            <person name="Lucas S."/>
            <person name="Deshpande S."/>
            <person name="Cheng J.F."/>
            <person name="Tapia R."/>
            <person name="Goodwin L.A."/>
            <person name="Pitluck S."/>
            <person name="Pagani I."/>
            <person name="Ivanova N."/>
            <person name="Mavromatis K."/>
            <person name="Mikhailova N."/>
            <person name="Huntemann M."/>
            <person name="Pati A."/>
            <person name="Chen A."/>
            <person name="Palaniappan K."/>
            <person name="Land M."/>
            <person name="Rohde M."/>
            <person name="Tindall B.J."/>
            <person name="Detter J.C."/>
            <person name="Goker M."/>
            <person name="Bristow J."/>
            <person name="Eisen J.A."/>
            <person name="Markowitz V."/>
            <person name="Hugenholtz P."/>
            <person name="Woyke T."/>
            <person name="Klenk H.P."/>
            <person name="Kyrpides N.C."/>
        </authorList>
    </citation>
    <scope>NUCLEOTIDE SEQUENCE</scope>
    <source>
        <strain evidence="8">ATCC 700263 / DSM 8902 / Z-7692</strain>
    </source>
</reference>
<dbReference type="GO" id="GO:0030170">
    <property type="term" value="F:pyridoxal phosphate binding"/>
    <property type="evidence" value="ECO:0007669"/>
    <property type="project" value="InterPro"/>
</dbReference>
<evidence type="ECO:0000256" key="1">
    <source>
        <dbReference type="ARBA" id="ARBA00001933"/>
    </source>
</evidence>
<dbReference type="NCBIfam" id="TIGR04350">
    <property type="entry name" value="C_S_lyase_PatB"/>
    <property type="match status" value="1"/>
</dbReference>
<dbReference type="InterPro" id="IPR015422">
    <property type="entry name" value="PyrdxlP-dep_Trfase_small"/>
</dbReference>
<proteinExistence type="inferred from homology"/>
<gene>
    <name evidence="7" type="ordered locus">Spiaf_2562</name>
</gene>
<dbReference type="InterPro" id="IPR004839">
    <property type="entry name" value="Aminotransferase_I/II_large"/>
</dbReference>
<organism evidence="7 8">
    <name type="scientific">Spirochaeta africana (strain ATCC 700263 / DSM 8902 / Z-7692)</name>
    <dbReference type="NCBI Taxonomy" id="889378"/>
    <lineage>
        <taxon>Bacteria</taxon>
        <taxon>Pseudomonadati</taxon>
        <taxon>Spirochaetota</taxon>
        <taxon>Spirochaetia</taxon>
        <taxon>Spirochaetales</taxon>
        <taxon>Spirochaetaceae</taxon>
        <taxon>Spirochaeta</taxon>
    </lineage>
</organism>
<dbReference type="Gene3D" id="3.90.1150.10">
    <property type="entry name" value="Aspartate Aminotransferase, domain 1"/>
    <property type="match status" value="1"/>
</dbReference>
<dbReference type="EC" id="4.4.1.13" evidence="2"/>
<protein>
    <recommendedName>
        <fullName evidence="2">cysteine-S-conjugate beta-lyase</fullName>
        <ecNumber evidence="2">4.4.1.13</ecNumber>
    </recommendedName>
</protein>
<dbReference type="InterPro" id="IPR015421">
    <property type="entry name" value="PyrdxlP-dep_Trfase_major"/>
</dbReference>
<dbReference type="RefSeq" id="WP_014456574.1">
    <property type="nucleotide sequence ID" value="NC_017098.1"/>
</dbReference>
<comment type="similarity">
    <text evidence="5">Belongs to the class-II pyridoxal-phosphate-dependent aminotransferase family. MalY/PatB cystathionine beta-lyase subfamily.</text>
</comment>
<dbReference type="InterPro" id="IPR027619">
    <property type="entry name" value="C-S_lyase_PatB-like"/>
</dbReference>
<dbReference type="SUPFAM" id="SSF53383">
    <property type="entry name" value="PLP-dependent transferases"/>
    <property type="match status" value="1"/>
</dbReference>
<dbReference type="CDD" id="cd00609">
    <property type="entry name" value="AAT_like"/>
    <property type="match status" value="1"/>
</dbReference>
<dbReference type="AlphaFoldDB" id="H9UM49"/>
<keyword evidence="4" id="KW-0456">Lyase</keyword>
<evidence type="ECO:0000313" key="8">
    <source>
        <dbReference type="Proteomes" id="UP000007383"/>
    </source>
</evidence>
<evidence type="ECO:0000256" key="5">
    <source>
        <dbReference type="ARBA" id="ARBA00037974"/>
    </source>
</evidence>
<dbReference type="EMBL" id="CP003282">
    <property type="protein sequence ID" value="AFG38592.1"/>
    <property type="molecule type" value="Genomic_DNA"/>
</dbReference>
<dbReference type="KEGG" id="sfc:Spiaf_2562"/>
<feature type="domain" description="Aminotransferase class I/classII large" evidence="6">
    <location>
        <begin position="25"/>
        <end position="396"/>
    </location>
</feature>
<dbReference type="eggNOG" id="COG1168">
    <property type="taxonomic scope" value="Bacteria"/>
</dbReference>
<sequence>MKELYSVPPRRGTNSLKWDLSRQPDVLPLWVADMDFTAPPAVLDALQQRVSHGVFGYTIPGESLFTAFEQWMYTRHGIDAPPAELMYVPGVMPMLRLALRLLVPAGGRVVVPEPVYYPFFSAVRDNDLELVAVPLTPDPGQRWEFDFDALELALQGADVLLLCSPQNPVGRVWTSGELSRVLGLADAAGVTVLADEIHQDILFPGSRFCSVWQVADEQGLGDLDERMISVTAPSKTFNIPGLPCGIARIRSAALRRRLSRALERRSLELPNLLALTAAEAAYREGGPWLDQVLAVIRENYTTLQGWATARGVRCARQDGTYVVWLDFRDSGLYWQRPGFARRLRKACGVWLSDGEDFTTLPGHLDADQAPVAFGRGFLRCNVATSPAILQDALDRIAAVLEATATEV</sequence>
<comment type="cofactor">
    <cofactor evidence="1">
        <name>pyridoxal 5'-phosphate</name>
        <dbReference type="ChEBI" id="CHEBI:597326"/>
    </cofactor>
</comment>
<evidence type="ECO:0000256" key="3">
    <source>
        <dbReference type="ARBA" id="ARBA00022898"/>
    </source>
</evidence>
<evidence type="ECO:0000313" key="7">
    <source>
        <dbReference type="EMBL" id="AFG38592.1"/>
    </source>
</evidence>
<name>H9UM49_SPIAZ</name>
<keyword evidence="3" id="KW-0663">Pyridoxal phosphate</keyword>
<keyword evidence="8" id="KW-1185">Reference proteome</keyword>
<dbReference type="Pfam" id="PF00155">
    <property type="entry name" value="Aminotran_1_2"/>
    <property type="match status" value="1"/>
</dbReference>